<evidence type="ECO:0000313" key="1">
    <source>
        <dbReference type="EMBL" id="CCG44679.1"/>
    </source>
</evidence>
<dbReference type="AlphaFoldDB" id="I0JKL0"/>
<dbReference type="EMBL" id="HE717023">
    <property type="protein sequence ID" value="CCG44679.1"/>
    <property type="molecule type" value="Genomic_DNA"/>
</dbReference>
<protein>
    <submittedName>
        <fullName evidence="1">Uncharacterized protein</fullName>
    </submittedName>
</protein>
<keyword evidence="2" id="KW-1185">Reference proteome</keyword>
<evidence type="ECO:0000313" key="2">
    <source>
        <dbReference type="Proteomes" id="UP000007397"/>
    </source>
</evidence>
<organism evidence="1 2">
    <name type="scientific">Halobacillus halophilus (strain ATCC 35676 / DSM 2266 / JCM 20832 / KCTC 3685 / LMG 17431 / NBRC 102448 / NCIMB 2269)</name>
    <name type="common">Sporosarcina halophila</name>
    <dbReference type="NCBI Taxonomy" id="866895"/>
    <lineage>
        <taxon>Bacteria</taxon>
        <taxon>Bacillati</taxon>
        <taxon>Bacillota</taxon>
        <taxon>Bacilli</taxon>
        <taxon>Bacillales</taxon>
        <taxon>Bacillaceae</taxon>
        <taxon>Halobacillus</taxon>
    </lineage>
</organism>
<sequence length="30" mass="3607">MKGGPFLWRDYFALPELGRSQMKKKPRQLK</sequence>
<name>I0JKL0_HALH3</name>
<dbReference type="Proteomes" id="UP000007397">
    <property type="component" value="Chromosome"/>
</dbReference>
<gene>
    <name evidence="1" type="ordered locus">HBHAL_2332</name>
</gene>
<proteinExistence type="predicted"/>
<dbReference type="HOGENOM" id="CLU_3403855_0_0_9"/>
<reference evidence="1 2" key="1">
    <citation type="journal article" date="2013" name="Environ. Microbiol.">
        <title>Chloride and organic osmolytes: a hybrid strategy to cope with elevated salinities by the moderately halophilic, chloride-dependent bacterium Halobacillus halophilus.</title>
        <authorList>
            <person name="Saum S.H."/>
            <person name="Pfeiffer F."/>
            <person name="Palm P."/>
            <person name="Rampp M."/>
            <person name="Schuster S.C."/>
            <person name="Muller V."/>
            <person name="Oesterhelt D."/>
        </authorList>
    </citation>
    <scope>NUCLEOTIDE SEQUENCE [LARGE SCALE GENOMIC DNA]</scope>
    <source>
        <strain evidence="2">ATCC 35676 / DSM 2266 / JCM 20832 / KCTC 3685 / LMG 17431 / NBRC 102448 / NCIMB 2269</strain>
    </source>
</reference>
<accession>I0JKL0</accession>
<dbReference type="KEGG" id="hhd:HBHAL_2332"/>
<dbReference type="STRING" id="866895.HBHAL_2332"/>